<keyword evidence="1" id="KW-0472">Membrane</keyword>
<dbReference type="EMBL" id="AP022605">
    <property type="protein sequence ID" value="BBZ05989.1"/>
    <property type="molecule type" value="Genomic_DNA"/>
</dbReference>
<gene>
    <name evidence="3" type="ORF">AWC01_07050</name>
    <name evidence="2" type="ORF">MDOR_01580</name>
</gene>
<evidence type="ECO:0000313" key="5">
    <source>
        <dbReference type="Proteomes" id="UP000467201"/>
    </source>
</evidence>
<evidence type="ECO:0000313" key="2">
    <source>
        <dbReference type="EMBL" id="BBZ05989.1"/>
    </source>
</evidence>
<dbReference type="RefSeq" id="WP_085189406.1">
    <property type="nucleotide sequence ID" value="NZ_AP022605.1"/>
</dbReference>
<reference evidence="3 4" key="1">
    <citation type="submission" date="2016-01" db="EMBL/GenBank/DDBJ databases">
        <title>The new phylogeny of the genus Mycobacterium.</title>
        <authorList>
            <person name="Tarcisio F."/>
            <person name="Conor M."/>
            <person name="Antonella G."/>
            <person name="Elisabetta G."/>
            <person name="Giulia F.S."/>
            <person name="Sara T."/>
            <person name="Anna F."/>
            <person name="Clotilde B."/>
            <person name="Roberto B."/>
            <person name="Veronica D.S."/>
            <person name="Fabio R."/>
            <person name="Monica P."/>
            <person name="Olivier J."/>
            <person name="Enrico T."/>
            <person name="Nicola S."/>
        </authorList>
    </citation>
    <scope>NUCLEOTIDE SEQUENCE [LARGE SCALE GENOMIC DNA]</scope>
    <source>
        <strain evidence="3 4">DSM 44339</strain>
    </source>
</reference>
<proteinExistence type="predicted"/>
<dbReference type="Proteomes" id="UP000193564">
    <property type="component" value="Unassembled WGS sequence"/>
</dbReference>
<dbReference type="Proteomes" id="UP000467201">
    <property type="component" value="Chromosome"/>
</dbReference>
<evidence type="ECO:0000256" key="1">
    <source>
        <dbReference type="SAM" id="Phobius"/>
    </source>
</evidence>
<reference evidence="2" key="3">
    <citation type="submission" date="2020-02" db="EMBL/GenBank/DDBJ databases">
        <authorList>
            <person name="Matsumoto Y."/>
            <person name="Motooka D."/>
            <person name="Nakamura S."/>
        </authorList>
    </citation>
    <scope>NUCLEOTIDE SEQUENCE</scope>
    <source>
        <strain evidence="2">JCM 12405</strain>
    </source>
</reference>
<sequence>MPDVTLAGVLIGGIPSLLVALVGVGGVIYTQRRADARQDGIAKANREFERESRLLDLRRKLGAEFLSAVWVLGGESRDAIPDGADYSDLTQEETREVNRTLSALRMALDPAGRKAVQAVFDALLAHVGTFTQETWDAIGEAENGLIAAINREQPSVG</sequence>
<dbReference type="OrthoDB" id="4626826at2"/>
<keyword evidence="1" id="KW-1133">Transmembrane helix</keyword>
<dbReference type="STRING" id="126673.AWC01_07050"/>
<keyword evidence="4" id="KW-1185">Reference proteome</keyword>
<feature type="transmembrane region" description="Helical" evidence="1">
    <location>
        <begin position="6"/>
        <end position="29"/>
    </location>
</feature>
<evidence type="ECO:0000313" key="3">
    <source>
        <dbReference type="EMBL" id="ORV42938.1"/>
    </source>
</evidence>
<organism evidence="3 4">
    <name type="scientific">Mycolicibacterium doricum</name>
    <dbReference type="NCBI Taxonomy" id="126673"/>
    <lineage>
        <taxon>Bacteria</taxon>
        <taxon>Bacillati</taxon>
        <taxon>Actinomycetota</taxon>
        <taxon>Actinomycetes</taxon>
        <taxon>Mycobacteriales</taxon>
        <taxon>Mycobacteriaceae</taxon>
        <taxon>Mycolicibacterium</taxon>
    </lineage>
</organism>
<dbReference type="KEGG" id="mdr:MDOR_01580"/>
<keyword evidence="1" id="KW-0812">Transmembrane</keyword>
<evidence type="ECO:0000313" key="4">
    <source>
        <dbReference type="Proteomes" id="UP000193564"/>
    </source>
</evidence>
<protein>
    <submittedName>
        <fullName evidence="3">Uncharacterized protein</fullName>
    </submittedName>
</protein>
<reference evidence="2 5" key="2">
    <citation type="journal article" date="2019" name="Emerg. Microbes Infect.">
        <title>Comprehensive subspecies identification of 175 nontuberculous mycobacteria species based on 7547 genomic profiles.</title>
        <authorList>
            <person name="Matsumoto Y."/>
            <person name="Kinjo T."/>
            <person name="Motooka D."/>
            <person name="Nabeya D."/>
            <person name="Jung N."/>
            <person name="Uechi K."/>
            <person name="Horii T."/>
            <person name="Iida T."/>
            <person name="Fujita J."/>
            <person name="Nakamura S."/>
        </authorList>
    </citation>
    <scope>NUCLEOTIDE SEQUENCE [LARGE SCALE GENOMIC DNA]</scope>
    <source>
        <strain evidence="2 5">JCM 12405</strain>
    </source>
</reference>
<dbReference type="EMBL" id="LQOS01000020">
    <property type="protein sequence ID" value="ORV42938.1"/>
    <property type="molecule type" value="Genomic_DNA"/>
</dbReference>
<name>A0A1X1TEJ8_9MYCO</name>
<accession>A0A1X1TEJ8</accession>
<dbReference type="AlphaFoldDB" id="A0A1X1TEJ8"/>